<dbReference type="Gene3D" id="1.10.10.10">
    <property type="entry name" value="Winged helix-like DNA-binding domain superfamily/Winged helix DNA-binding domain"/>
    <property type="match status" value="1"/>
</dbReference>
<dbReference type="InterPro" id="IPR059120">
    <property type="entry name" value="Cullin-like_AB"/>
</dbReference>
<dbReference type="SMART" id="SM00182">
    <property type="entry name" value="CULLIN"/>
    <property type="match status" value="1"/>
</dbReference>
<feature type="domain" description="Cullin family profile" evidence="7">
    <location>
        <begin position="414"/>
        <end position="608"/>
    </location>
</feature>
<dbReference type="Pfam" id="PF08672">
    <property type="entry name" value="ANAPC2"/>
    <property type="match status" value="1"/>
</dbReference>
<evidence type="ECO:0000256" key="4">
    <source>
        <dbReference type="ARBA" id="ARBA00022786"/>
    </source>
</evidence>
<dbReference type="InterPro" id="IPR036317">
    <property type="entry name" value="Cullin_homology_sf"/>
</dbReference>
<sequence>MNNTIDYKSAWDIIKKVFPILDDCCPISQLGEELFLKNEFYAVVEFVKHNNLSKTIQDLLVIKIEQRLRDEVAPDFWSYFKKSEHDTKGFKQFYNAVKSLYDCYKQLDHTISKLELFKQAAQIEDTIYNEKCVHDSLKLILKATLLSQLNLDYQIVVMNFYETALKMEDTEEHDGQCIICLQESLHCNCLHLFHETNRFDSSFISVLEKWLQTVVINWLRKIYCYTSDPNSEFMVIMFDKKLVNYLYNSYTKIRIDQLFNIIIEFPESLPALEDLRICLPRTDLKPLLTKKLQKAMETRLLHPGVSTPDVLTAYIAAIRSLRVLDPTGLLLETVTQPVHQYLRSRDDTVRCVVSSLTEEGPNDLAEELVRGEAVQVDENTPVDEDHENWETWVPDPIDAAPSKLSATRRTSDIISMLVNVYGSKELFVNEYRTLLADRLLTQYSCDTEKEIRYLELLKLRFGDSQLHYCEVMLKDIQDSKRINQHIKQDPEYKESDVPMSAMIVSAQFWPPFKEEKLELHERLVTQMKSYTSAFETLKGSRTLCWKNHLGVVDIEVGLADRTLTLSVSPVQATIMMYFQDKTMWELEELSKVMQCPPTILRRKIGFWQSHGILIEKKPDVFCIQEDLENKDNNIQEDIFVEDYESESAMASAQDQREEELQTFWSYIVGMLMNLDTLPLDRIHQMLKMFAFQGPTIECSLQELKVFLDRKVREHQLIYSNGYYKLPK</sequence>
<keyword evidence="3" id="KW-0498">Mitosis</keyword>
<evidence type="ECO:0000256" key="3">
    <source>
        <dbReference type="ARBA" id="ARBA00022776"/>
    </source>
</evidence>
<name>A0ABQ9K4M9_9CUCU</name>
<dbReference type="Gene3D" id="3.30.230.130">
    <property type="entry name" value="Cullin, Chain C, Domain 2"/>
    <property type="match status" value="1"/>
</dbReference>
<proteinExistence type="inferred from homology"/>
<dbReference type="InterPro" id="IPR036388">
    <property type="entry name" value="WH-like_DNA-bd_sf"/>
</dbReference>
<dbReference type="SUPFAM" id="SSF46785">
    <property type="entry name" value="Winged helix' DNA-binding domain"/>
    <property type="match status" value="1"/>
</dbReference>
<dbReference type="InterPro" id="IPR057975">
    <property type="entry name" value="TPR_ANAPC2"/>
</dbReference>
<keyword evidence="5" id="KW-0131">Cell cycle</keyword>
<keyword evidence="2" id="KW-0132">Cell division</keyword>
<evidence type="ECO:0000256" key="1">
    <source>
        <dbReference type="ARBA" id="ARBA00016068"/>
    </source>
</evidence>
<evidence type="ECO:0000259" key="7">
    <source>
        <dbReference type="PROSITE" id="PS50069"/>
    </source>
</evidence>
<dbReference type="SUPFAM" id="SSF75632">
    <property type="entry name" value="Cullin homology domain"/>
    <property type="match status" value="1"/>
</dbReference>
<dbReference type="InterPro" id="IPR036390">
    <property type="entry name" value="WH_DNA-bd_sf"/>
</dbReference>
<gene>
    <name evidence="8" type="ORF">NQ317_019932</name>
</gene>
<dbReference type="Proteomes" id="UP001162164">
    <property type="component" value="Unassembled WGS sequence"/>
</dbReference>
<evidence type="ECO:0000256" key="6">
    <source>
        <dbReference type="PROSITE-ProRule" id="PRU00330"/>
    </source>
</evidence>
<dbReference type="InterPro" id="IPR014786">
    <property type="entry name" value="ANAPC2_C"/>
</dbReference>
<dbReference type="SMART" id="SM01013">
    <property type="entry name" value="APC2"/>
    <property type="match status" value="1"/>
</dbReference>
<evidence type="ECO:0000313" key="8">
    <source>
        <dbReference type="EMBL" id="KAJ8985548.1"/>
    </source>
</evidence>
<dbReference type="PROSITE" id="PS50069">
    <property type="entry name" value="CULLIN_2"/>
    <property type="match status" value="1"/>
</dbReference>
<dbReference type="PANTHER" id="PTHR45957">
    <property type="entry name" value="ANAPHASE-PROMOTING COMPLEX SUBUNIT 2"/>
    <property type="match status" value="1"/>
</dbReference>
<comment type="caution">
    <text evidence="8">The sequence shown here is derived from an EMBL/GenBank/DDBJ whole genome shotgun (WGS) entry which is preliminary data.</text>
</comment>
<dbReference type="EMBL" id="JAPWTJ010000012">
    <property type="protein sequence ID" value="KAJ8985548.1"/>
    <property type="molecule type" value="Genomic_DNA"/>
</dbReference>
<dbReference type="InterPro" id="IPR044554">
    <property type="entry name" value="ANAPC2"/>
</dbReference>
<evidence type="ECO:0000256" key="5">
    <source>
        <dbReference type="ARBA" id="ARBA00023306"/>
    </source>
</evidence>
<comment type="similarity">
    <text evidence="6">Belongs to the cullin family.</text>
</comment>
<dbReference type="Gene3D" id="1.20.1310.10">
    <property type="entry name" value="Cullin Repeats"/>
    <property type="match status" value="1"/>
</dbReference>
<reference evidence="8" key="1">
    <citation type="journal article" date="2023" name="Insect Mol. Biol.">
        <title>Genome sequencing provides insights into the evolution of gene families encoding plant cell wall-degrading enzymes in longhorned beetles.</title>
        <authorList>
            <person name="Shin N.R."/>
            <person name="Okamura Y."/>
            <person name="Kirsch R."/>
            <person name="Pauchet Y."/>
        </authorList>
    </citation>
    <scope>NUCLEOTIDE SEQUENCE</scope>
    <source>
        <strain evidence="8">MMC_N1</strain>
    </source>
</reference>
<accession>A0ABQ9K4M9</accession>
<evidence type="ECO:0000313" key="9">
    <source>
        <dbReference type="Proteomes" id="UP001162164"/>
    </source>
</evidence>
<protein>
    <recommendedName>
        <fullName evidence="1">Anaphase-promoting complex subunit 2</fullName>
    </recommendedName>
</protein>
<keyword evidence="9" id="KW-1185">Reference proteome</keyword>
<dbReference type="InterPro" id="IPR016158">
    <property type="entry name" value="Cullin_homology"/>
</dbReference>
<organism evidence="8 9">
    <name type="scientific">Molorchus minor</name>
    <dbReference type="NCBI Taxonomy" id="1323400"/>
    <lineage>
        <taxon>Eukaryota</taxon>
        <taxon>Metazoa</taxon>
        <taxon>Ecdysozoa</taxon>
        <taxon>Arthropoda</taxon>
        <taxon>Hexapoda</taxon>
        <taxon>Insecta</taxon>
        <taxon>Pterygota</taxon>
        <taxon>Neoptera</taxon>
        <taxon>Endopterygota</taxon>
        <taxon>Coleoptera</taxon>
        <taxon>Polyphaga</taxon>
        <taxon>Cucujiformia</taxon>
        <taxon>Chrysomeloidea</taxon>
        <taxon>Cerambycidae</taxon>
        <taxon>Lamiinae</taxon>
        <taxon>Monochamini</taxon>
        <taxon>Molorchus</taxon>
    </lineage>
</organism>
<evidence type="ECO:0000256" key="2">
    <source>
        <dbReference type="ARBA" id="ARBA00022618"/>
    </source>
</evidence>
<dbReference type="PANTHER" id="PTHR45957:SF1">
    <property type="entry name" value="ANAPHASE-PROMOTING COMPLEX SUBUNIT 2"/>
    <property type="match status" value="1"/>
</dbReference>
<dbReference type="Pfam" id="PF25773">
    <property type="entry name" value="TPR_ANAPC2"/>
    <property type="match status" value="1"/>
</dbReference>
<keyword evidence="4" id="KW-0833">Ubl conjugation pathway</keyword>
<dbReference type="Pfam" id="PF26557">
    <property type="entry name" value="Cullin_AB"/>
    <property type="match status" value="1"/>
</dbReference>